<accession>A0A8J6BVA1</accession>
<proteinExistence type="predicted"/>
<evidence type="ECO:0000256" key="1">
    <source>
        <dbReference type="SAM" id="MobiDB-lite"/>
    </source>
</evidence>
<feature type="compositionally biased region" description="Low complexity" evidence="1">
    <location>
        <begin position="717"/>
        <end position="731"/>
    </location>
</feature>
<feature type="domain" description="DUF7597" evidence="2">
    <location>
        <begin position="440"/>
        <end position="514"/>
    </location>
</feature>
<dbReference type="GO" id="GO:0005737">
    <property type="term" value="C:cytoplasm"/>
    <property type="evidence" value="ECO:0007669"/>
    <property type="project" value="TreeGrafter"/>
</dbReference>
<dbReference type="GO" id="GO:0008270">
    <property type="term" value="F:zinc ion binding"/>
    <property type="evidence" value="ECO:0007669"/>
    <property type="project" value="InterPro"/>
</dbReference>
<evidence type="ECO:0000259" key="2">
    <source>
        <dbReference type="Pfam" id="PF24530"/>
    </source>
</evidence>
<gene>
    <name evidence="3" type="ORF">GUJ93_ZPchr0012g20320</name>
</gene>
<keyword evidence="4" id="KW-1185">Reference proteome</keyword>
<feature type="region of interest" description="Disordered" evidence="1">
    <location>
        <begin position="223"/>
        <end position="244"/>
    </location>
</feature>
<dbReference type="Pfam" id="PF24530">
    <property type="entry name" value="DUF7597"/>
    <property type="match status" value="1"/>
</dbReference>
<sequence>MAGEGSGGGGAAFEDEAEPTITIGEYIEGIEAEELEADLVLGGDDGKECTYGGGYLKRQAVFSCLTCVPAGVGESAPLAASLATMAMRLLNFGQSESFVVIVATQSLEVIFANFARRKILRIQQILITITSKDWFHEGHIGLNSIEEIPRDEEGEPLYEDFICQKCSPDCYFLKLYPDTIWASSIQNSVTQAGTTDSTVMDGEPGHCKIEKKENGALANHLNGENISADDNFPNDNAAPEKASLDDSFDGKCKLGMDISTNTTLVDSEKERMPFFMSKGWREVICRCETCTNFYGERGVAYLINKDDSIEEYEKVAKQKREKKLEQQEGAEANFLNSLDHVQKIEILTGINDMKNEFQSFLESFDSTKPVTSEDIKAVFENLAKKKKQSRWVPKLSHSQPSSSSSQVLDIVPFSAGPASQVLRGSLGAVLVPEMANFLVDPIFFVPRGGVLADGGGELRKRRSVVTLTGQQIKRNEDLAIATCDGHLGLQERQELLQMINHHITNILHLQVQRVLLKVLVDSTIDVPRSITIKLCHSMDGEGRSWTFPCYILNNELADGFPGDEDDLPPNGGNPHPFNGEVFQGEPDWVQQWVNEQMWQGGLGLFPQQAPVLPQQDLNEVPFGGNQGWDPWPEEQAIQPHAEQQQEEISIQISGLSNAIASSSSLMSGSSINNVVRLNTGSGSGGCQVEQPRVAHMVNFRRPEITLVYKRRQRGLAASENSSPANSSPGGSRRLDKGKAVCLPGQPSLQDLAQATSAGLEDQAAALGGVLRITPRGEQDNTHAAE</sequence>
<dbReference type="Proteomes" id="UP000729402">
    <property type="component" value="Unassembled WGS sequence"/>
</dbReference>
<dbReference type="OrthoDB" id="10262564at2759"/>
<organism evidence="3 4">
    <name type="scientific">Zizania palustris</name>
    <name type="common">Northern wild rice</name>
    <dbReference type="NCBI Taxonomy" id="103762"/>
    <lineage>
        <taxon>Eukaryota</taxon>
        <taxon>Viridiplantae</taxon>
        <taxon>Streptophyta</taxon>
        <taxon>Embryophyta</taxon>
        <taxon>Tracheophyta</taxon>
        <taxon>Spermatophyta</taxon>
        <taxon>Magnoliopsida</taxon>
        <taxon>Liliopsida</taxon>
        <taxon>Poales</taxon>
        <taxon>Poaceae</taxon>
        <taxon>BOP clade</taxon>
        <taxon>Oryzoideae</taxon>
        <taxon>Oryzeae</taxon>
        <taxon>Zizaniinae</taxon>
        <taxon>Zizania</taxon>
    </lineage>
</organism>
<evidence type="ECO:0000313" key="3">
    <source>
        <dbReference type="EMBL" id="KAG8094481.1"/>
    </source>
</evidence>
<dbReference type="InterPro" id="IPR040204">
    <property type="entry name" value="UBR7"/>
</dbReference>
<evidence type="ECO:0000313" key="4">
    <source>
        <dbReference type="Proteomes" id="UP000729402"/>
    </source>
</evidence>
<name>A0A8J6BVA1_ZIZPA</name>
<dbReference type="PANTHER" id="PTHR13513">
    <property type="entry name" value="E3 UBIQUITIN-PROTEIN LIGASE UBR7"/>
    <property type="match status" value="1"/>
</dbReference>
<dbReference type="GO" id="GO:0061630">
    <property type="term" value="F:ubiquitin protein ligase activity"/>
    <property type="evidence" value="ECO:0007669"/>
    <property type="project" value="InterPro"/>
</dbReference>
<dbReference type="PANTHER" id="PTHR13513:SF9">
    <property type="entry name" value="E3 UBIQUITIN-PROTEIN LIGASE UBR7-RELATED"/>
    <property type="match status" value="1"/>
</dbReference>
<comment type="caution">
    <text evidence="3">The sequence shown here is derived from an EMBL/GenBank/DDBJ whole genome shotgun (WGS) entry which is preliminary data.</text>
</comment>
<dbReference type="EMBL" id="JAAALK010000080">
    <property type="protein sequence ID" value="KAG8094481.1"/>
    <property type="molecule type" value="Genomic_DNA"/>
</dbReference>
<protein>
    <recommendedName>
        <fullName evidence="2">DUF7597 domain-containing protein</fullName>
    </recommendedName>
</protein>
<reference evidence="3" key="1">
    <citation type="journal article" date="2021" name="bioRxiv">
        <title>Whole Genome Assembly and Annotation of Northern Wild Rice, Zizania palustris L., Supports a Whole Genome Duplication in the Zizania Genus.</title>
        <authorList>
            <person name="Haas M."/>
            <person name="Kono T."/>
            <person name="Macchietto M."/>
            <person name="Millas R."/>
            <person name="McGilp L."/>
            <person name="Shao M."/>
            <person name="Duquette J."/>
            <person name="Hirsch C.N."/>
            <person name="Kimball J."/>
        </authorList>
    </citation>
    <scope>NUCLEOTIDE SEQUENCE</scope>
    <source>
        <tissue evidence="3">Fresh leaf tissue</tissue>
    </source>
</reference>
<reference evidence="3" key="2">
    <citation type="submission" date="2021-02" db="EMBL/GenBank/DDBJ databases">
        <authorList>
            <person name="Kimball J.A."/>
            <person name="Haas M.W."/>
            <person name="Macchietto M."/>
            <person name="Kono T."/>
            <person name="Duquette J."/>
            <person name="Shao M."/>
        </authorList>
    </citation>
    <scope>NUCLEOTIDE SEQUENCE</scope>
    <source>
        <tissue evidence="3">Fresh leaf tissue</tissue>
    </source>
</reference>
<feature type="region of interest" description="Disordered" evidence="1">
    <location>
        <begin position="715"/>
        <end position="742"/>
    </location>
</feature>
<dbReference type="AlphaFoldDB" id="A0A8J6BVA1"/>
<dbReference type="InterPro" id="IPR056018">
    <property type="entry name" value="DUF7597"/>
</dbReference>